<sequence>MKIIPLVFFGLLAMICSFKGVEAQNLGDEVCVPLDTFEDIMDGLVSTFSLEWTNVGAYNKKKKNWIDQKSVVDLGALGRYKEPIPTIKHKIGSKVYYEHLNKWSVKKGGMSAKIVKHKKFQWALRITVNYESEGSEIIVKCYDKKTKKPCGKKDTYGKGHIDKVKIHIYAAVRTKKNSPNIKFGLYRMDGDVESRFGKKLLKTFGHRKDGWIGKKKKTLKTLEIWVLDYLVDFALHTIFDFNTNELVSGYLVDQDEHDVSSLFGLADIPFAGLIDKNILEKLKITQVTKKKNAMCLKYKLPLSALFSQ</sequence>
<reference evidence="2" key="1">
    <citation type="submission" date="2021-01" db="EMBL/GenBank/DDBJ databases">
        <authorList>
            <person name="Corre E."/>
            <person name="Pelletier E."/>
            <person name="Niang G."/>
            <person name="Scheremetjew M."/>
            <person name="Finn R."/>
            <person name="Kale V."/>
            <person name="Holt S."/>
            <person name="Cochrane G."/>
            <person name="Meng A."/>
            <person name="Brown T."/>
            <person name="Cohen L."/>
        </authorList>
    </citation>
    <scope>NUCLEOTIDE SEQUENCE</scope>
    <source>
        <strain evidence="2">UTEX LB 2760</strain>
    </source>
</reference>
<keyword evidence="1" id="KW-0732">Signal</keyword>
<proteinExistence type="predicted"/>
<name>A0A7S0BHJ3_9RHOD</name>
<gene>
    <name evidence="2" type="ORF">RMAR0315_LOCUS2716</name>
</gene>
<evidence type="ECO:0000313" key="2">
    <source>
        <dbReference type="EMBL" id="CAD8392731.1"/>
    </source>
</evidence>
<evidence type="ECO:0000256" key="1">
    <source>
        <dbReference type="SAM" id="SignalP"/>
    </source>
</evidence>
<accession>A0A7S0BHJ3</accession>
<feature type="chain" id="PRO_5030851408" evidence="1">
    <location>
        <begin position="24"/>
        <end position="308"/>
    </location>
</feature>
<protein>
    <submittedName>
        <fullName evidence="2">Uncharacterized protein</fullName>
    </submittedName>
</protein>
<dbReference type="EMBL" id="HBEK01004941">
    <property type="protein sequence ID" value="CAD8392731.1"/>
    <property type="molecule type" value="Transcribed_RNA"/>
</dbReference>
<dbReference type="AlphaFoldDB" id="A0A7S0BHJ3"/>
<feature type="signal peptide" evidence="1">
    <location>
        <begin position="1"/>
        <end position="23"/>
    </location>
</feature>
<organism evidence="2">
    <name type="scientific">Rhodosorus marinus</name>
    <dbReference type="NCBI Taxonomy" id="101924"/>
    <lineage>
        <taxon>Eukaryota</taxon>
        <taxon>Rhodophyta</taxon>
        <taxon>Stylonematophyceae</taxon>
        <taxon>Stylonematales</taxon>
        <taxon>Stylonemataceae</taxon>
        <taxon>Rhodosorus</taxon>
    </lineage>
</organism>